<dbReference type="Gene3D" id="1.10.238.10">
    <property type="entry name" value="EF-hand"/>
    <property type="match status" value="1"/>
</dbReference>
<comment type="caution">
    <text evidence="1">The sequence shown here is derived from an EMBL/GenBank/DDBJ whole genome shotgun (WGS) entry which is preliminary data.</text>
</comment>
<proteinExistence type="predicted"/>
<dbReference type="AlphaFoldDB" id="A0AAU9J066"/>
<accession>A0AAU9J066</accession>
<evidence type="ECO:0000313" key="1">
    <source>
        <dbReference type="EMBL" id="CAG9318745.1"/>
    </source>
</evidence>
<dbReference type="InterPro" id="IPR011992">
    <property type="entry name" value="EF-hand-dom_pair"/>
</dbReference>
<gene>
    <name evidence="1" type="ORF">BSTOLATCC_MIC22112</name>
</gene>
<organism evidence="1 2">
    <name type="scientific">Blepharisma stoltei</name>
    <dbReference type="NCBI Taxonomy" id="1481888"/>
    <lineage>
        <taxon>Eukaryota</taxon>
        <taxon>Sar</taxon>
        <taxon>Alveolata</taxon>
        <taxon>Ciliophora</taxon>
        <taxon>Postciliodesmatophora</taxon>
        <taxon>Heterotrichea</taxon>
        <taxon>Heterotrichida</taxon>
        <taxon>Blepharismidae</taxon>
        <taxon>Blepharisma</taxon>
    </lineage>
</organism>
<sequence length="523" mass="61462">MEKLRESVYFRRTDLVDECYKYDKGGTGNVTREQFTQALKLSRLKFSEKEIQEIALLAPKDPAGKIKYRDFQKTMQSQQNNRNPEIYSEESYPDKVKVAHALKDQIELVTEPEVSEAMFVSFIRRTWIRIEPHRLREIWSQIPHRTSELKKWVERYVLNDLPDAVLPPDNSTNIANLPIILTKLRNIATLYGVDIVMQSVKAKSVLFREDLWEIVRKFKLGATNEEFDKFREWAIQQGLMKLYDIELGMDSTGLAEYFSDIEVLSTQEDLQGNSPALTQILKKAVGEMITERLLNVKRALEANGDNHYIEEIRLREVLAYSLPQLSNENISLIINSLKYTILPSYENPFRRIYIPELMSLINGSDYELSFKKKEETKIDIEEQKPIDFGNFVVKPKDWNWEIGVLRKIYCRYRELIANLKIADWEKKGFLTLEQFHWALKVSMDWLTDEEIFFLVGYAIREAGCLDEKRTGDARRDLYEYQTTSVTISRAMFPEGEQYNISYLYFMVSIERLMKMNELNSEQI</sequence>
<evidence type="ECO:0008006" key="3">
    <source>
        <dbReference type="Google" id="ProtNLM"/>
    </source>
</evidence>
<dbReference type="Proteomes" id="UP001162131">
    <property type="component" value="Unassembled WGS sequence"/>
</dbReference>
<keyword evidence="2" id="KW-1185">Reference proteome</keyword>
<protein>
    <recommendedName>
        <fullName evidence="3">EF-hand domain-containing protein</fullName>
    </recommendedName>
</protein>
<reference evidence="1" key="1">
    <citation type="submission" date="2021-09" db="EMBL/GenBank/DDBJ databases">
        <authorList>
            <consortium name="AG Swart"/>
            <person name="Singh M."/>
            <person name="Singh A."/>
            <person name="Seah K."/>
            <person name="Emmerich C."/>
        </authorList>
    </citation>
    <scope>NUCLEOTIDE SEQUENCE</scope>
    <source>
        <strain evidence="1">ATCC30299</strain>
    </source>
</reference>
<evidence type="ECO:0000313" key="2">
    <source>
        <dbReference type="Proteomes" id="UP001162131"/>
    </source>
</evidence>
<name>A0AAU9J066_9CILI</name>
<dbReference type="EMBL" id="CAJZBQ010000021">
    <property type="protein sequence ID" value="CAG9318745.1"/>
    <property type="molecule type" value="Genomic_DNA"/>
</dbReference>
<dbReference type="SUPFAM" id="SSF47473">
    <property type="entry name" value="EF-hand"/>
    <property type="match status" value="1"/>
</dbReference>